<reference evidence="1" key="2">
    <citation type="submission" date="2014-05" db="EMBL/GenBank/DDBJ databases">
        <title>Capsicum annuum strain Jeju mitochondrial DNA, complete genome.</title>
        <authorList>
            <person name="Jo Y.D."/>
            <person name="Choi Y."/>
            <person name="Kim D.-H."/>
            <person name="Kim B.-D."/>
            <person name="Kang B.-C."/>
        </authorList>
    </citation>
    <scope>NUCLEOTIDE SEQUENCE</scope>
</reference>
<accession>A0A075VVA6</accession>
<dbReference type="RefSeq" id="YP_009049731.1">
    <property type="nucleotide sequence ID" value="NC_024624.1"/>
</dbReference>
<dbReference type="KEGG" id="cann:19989059"/>
<dbReference type="AlphaFoldDB" id="A0A075VVA6"/>
<reference evidence="2" key="1">
    <citation type="journal article" date="2014" name="Nat. Genet.">
        <title>Genome sequence of the hot pepper provides insights into the evolution of pungency in Capsicum species.</title>
        <authorList>
            <person name="Kim S."/>
            <person name="Park M."/>
            <person name="Yeom S.I."/>
            <person name="Kim Y.M."/>
            <person name="Lee J.M."/>
            <person name="Lee H.A."/>
            <person name="Seo E."/>
            <person name="Choi J."/>
            <person name="Cheong K."/>
            <person name="Kim K.T."/>
            <person name="Jung K."/>
            <person name="Lee G.W."/>
            <person name="Oh S.K."/>
            <person name="Bae C."/>
            <person name="Kim S.B."/>
            <person name="Lee H.Y."/>
            <person name="Kim S.Y."/>
            <person name="Kim M.S."/>
            <person name="Kang B.C."/>
            <person name="Jo Y.D."/>
            <person name="Yang H.B."/>
            <person name="Jeong H.J."/>
            <person name="Kang W.H."/>
            <person name="Kwon J.K."/>
            <person name="Shin C."/>
            <person name="Lim J.Y."/>
            <person name="Park J.H."/>
            <person name="Huh J.H."/>
            <person name="Kim J.S."/>
            <person name="Kim B.D."/>
            <person name="Cohen O."/>
            <person name="Paran I."/>
            <person name="Suh M.C."/>
            <person name="Lee S.B."/>
            <person name="Kim Y.K."/>
            <person name="Shin Y."/>
            <person name="Noh S.J."/>
            <person name="Park J."/>
            <person name="Seo Y.S."/>
            <person name="Kwon S.Y."/>
            <person name="Kim H.A."/>
            <person name="Park J.M."/>
            <person name="Kim H.J."/>
            <person name="Choi S.B."/>
            <person name="Bosland P.W."/>
            <person name="Reeves G."/>
            <person name="Jo S.H."/>
            <person name="Lee B.W."/>
            <person name="Cho H.T."/>
            <person name="Choi H.S."/>
            <person name="Lee M.S."/>
            <person name="Yu Y."/>
            <person name="Do Choi Y."/>
            <person name="Park B.S."/>
            <person name="van Deynze A."/>
            <person name="Ashrafi H."/>
            <person name="Hill T."/>
            <person name="Kim W.T."/>
            <person name="Pai H.S."/>
            <person name="Ahn H.K."/>
            <person name="Yeam I."/>
            <person name="Giovannoni J.J."/>
            <person name="Rose J.K."/>
            <person name="Sorensen I."/>
            <person name="Lee S.J."/>
            <person name="Kim R.W."/>
            <person name="Choi I.Y."/>
            <person name="Choi B.S."/>
            <person name="Lim J.S."/>
            <person name="Lee Y.H."/>
            <person name="Choi D."/>
        </authorList>
    </citation>
    <scope>NUCLEOTIDE SEQUENCE [LARGE SCALE GENOMIC DNA]</scope>
</reference>
<dbReference type="KEGG" id="cann:19989042"/>
<name>A0A075VVA6_CAPAN</name>
<dbReference type="GeneID" id="19989042"/>
<geneLocation type="mitochondrion" evidence="1"/>
<evidence type="ECO:0000313" key="2">
    <source>
        <dbReference type="EMBL" id="PHT78705.1"/>
    </source>
</evidence>
<protein>
    <submittedName>
        <fullName evidence="1">Uncharacterized protein</fullName>
    </submittedName>
</protein>
<dbReference type="EMBL" id="KJ865410">
    <property type="protein sequence ID" value="AIG90073.1"/>
    <property type="molecule type" value="Genomic_DNA"/>
</dbReference>
<dbReference type="Gramene" id="PHT78705">
    <property type="protein sequence ID" value="PHT78705"/>
    <property type="gene ID" value="T459_16757"/>
</dbReference>
<dbReference type="Proteomes" id="UP000222542">
    <property type="component" value="Unassembled WGS sequence"/>
</dbReference>
<dbReference type="EMBL" id="AYRZ02000006">
    <property type="protein sequence ID" value="PHT78705.1"/>
    <property type="molecule type" value="Genomic_DNA"/>
</dbReference>
<dbReference type="EMBL" id="KJ865410">
    <property type="protein sequence ID" value="AIG90089.1"/>
    <property type="molecule type" value="Genomic_DNA"/>
</dbReference>
<dbReference type="GeneID" id="19989059"/>
<accession>A0A1U8QDL5</accession>
<keyword evidence="1" id="KW-0496">Mitochondrion</keyword>
<evidence type="ECO:0000313" key="3">
    <source>
        <dbReference type="Proteomes" id="UP000222542"/>
    </source>
</evidence>
<dbReference type="SMR" id="A0A075VVA6"/>
<gene>
    <name evidence="1" type="primary">orf103a</name>
    <name evidence="2" type="ORF">T459_16757</name>
</gene>
<dbReference type="RefSeq" id="YP_009049715.1">
    <property type="nucleotide sequence ID" value="NC_024624.1"/>
</dbReference>
<proteinExistence type="predicted"/>
<reference evidence="2 3" key="3">
    <citation type="journal article" date="2017" name="Genome Biol.">
        <title>New reference genome sequences of hot pepper reveal the massive evolution of plant disease-resistance genes by retroduplication.</title>
        <authorList>
            <person name="Kim S."/>
            <person name="Park J."/>
            <person name="Yeom S.I."/>
            <person name="Kim Y.M."/>
            <person name="Seo E."/>
            <person name="Kim K.T."/>
            <person name="Kim M.S."/>
            <person name="Lee J.M."/>
            <person name="Cheong K."/>
            <person name="Shin H.S."/>
            <person name="Kim S.B."/>
            <person name="Han K."/>
            <person name="Lee J."/>
            <person name="Park M."/>
            <person name="Lee H.A."/>
            <person name="Lee H.Y."/>
            <person name="Lee Y."/>
            <person name="Oh S."/>
            <person name="Lee J.H."/>
            <person name="Choi E."/>
            <person name="Choi E."/>
            <person name="Lee S.E."/>
            <person name="Jeon J."/>
            <person name="Kim H."/>
            <person name="Choi G."/>
            <person name="Song H."/>
            <person name="Lee J."/>
            <person name="Lee S.C."/>
            <person name="Kwon J.K."/>
            <person name="Lee H.Y."/>
            <person name="Koo N."/>
            <person name="Hong Y."/>
            <person name="Kim R.W."/>
            <person name="Kang W.H."/>
            <person name="Huh J.H."/>
            <person name="Kang B.C."/>
            <person name="Yang T.J."/>
            <person name="Lee Y.H."/>
            <person name="Bennetzen J.L."/>
            <person name="Choi D."/>
        </authorList>
    </citation>
    <scope>NUCLEOTIDE SEQUENCE [LARGE SCALE GENOMIC DNA]</scope>
    <source>
        <strain evidence="3">cv. CM334</strain>
    </source>
</reference>
<evidence type="ECO:0000313" key="1">
    <source>
        <dbReference type="EMBL" id="AIG90089.1"/>
    </source>
</evidence>
<sequence length="103" mass="11665">MSMINGSSERLLTTLTGSSVKESSDIGSAEKKEKNIILDHFWREYYSQLENQASTIKEPTNISTYQKDLFSMLKEKKSEFLSEEQLRNLGVSCSGLPIRHSST</sequence>
<organism evidence="1">
    <name type="scientific">Capsicum annuum</name>
    <name type="common">Capsicum pepper</name>
    <dbReference type="NCBI Taxonomy" id="4072"/>
    <lineage>
        <taxon>Eukaryota</taxon>
        <taxon>Viridiplantae</taxon>
        <taxon>Streptophyta</taxon>
        <taxon>Embryophyta</taxon>
        <taxon>Tracheophyta</taxon>
        <taxon>Spermatophyta</taxon>
        <taxon>Magnoliopsida</taxon>
        <taxon>eudicotyledons</taxon>
        <taxon>Gunneridae</taxon>
        <taxon>Pentapetalae</taxon>
        <taxon>asterids</taxon>
        <taxon>lamiids</taxon>
        <taxon>Solanales</taxon>
        <taxon>Solanaceae</taxon>
        <taxon>Solanoideae</taxon>
        <taxon>Capsiceae</taxon>
        <taxon>Capsicum</taxon>
    </lineage>
</organism>
<keyword evidence="3" id="KW-1185">Reference proteome</keyword>